<accession>A0A5K1JXF6</accession>
<protein>
    <recommendedName>
        <fullName evidence="2">Fungal-type protein kinase domain-containing protein</fullName>
    </recommendedName>
</protein>
<dbReference type="PANTHER" id="PTHR38248">
    <property type="entry name" value="FUNK1 6"/>
    <property type="match status" value="1"/>
</dbReference>
<dbReference type="AlphaFoldDB" id="A0A5K1JXF6"/>
<organism evidence="3">
    <name type="scientific">Ganoderma boninense</name>
    <dbReference type="NCBI Taxonomy" id="34458"/>
    <lineage>
        <taxon>Eukaryota</taxon>
        <taxon>Fungi</taxon>
        <taxon>Dikarya</taxon>
        <taxon>Basidiomycota</taxon>
        <taxon>Agaricomycotina</taxon>
        <taxon>Agaricomycetes</taxon>
        <taxon>Polyporales</taxon>
        <taxon>Polyporaceae</taxon>
        <taxon>Ganoderma</taxon>
    </lineage>
</organism>
<dbReference type="PANTHER" id="PTHR38248:SF2">
    <property type="entry name" value="FUNK1 11"/>
    <property type="match status" value="1"/>
</dbReference>
<dbReference type="GO" id="GO:0004672">
    <property type="term" value="F:protein kinase activity"/>
    <property type="evidence" value="ECO:0007669"/>
    <property type="project" value="InterPro"/>
</dbReference>
<feature type="compositionally biased region" description="Acidic residues" evidence="1">
    <location>
        <begin position="673"/>
        <end position="683"/>
    </location>
</feature>
<dbReference type="InterPro" id="IPR008266">
    <property type="entry name" value="Tyr_kinase_AS"/>
</dbReference>
<dbReference type="InterPro" id="IPR040976">
    <property type="entry name" value="Pkinase_fungal"/>
</dbReference>
<feature type="region of interest" description="Disordered" evidence="1">
    <location>
        <begin position="817"/>
        <end position="871"/>
    </location>
</feature>
<name>A0A5K1JXF6_9APHY</name>
<sequence length="871" mass="97957">MPPRSVSFAESTLLPESDSPPRFNRANAHASNTVPNLEENRAELRCNMHGKITLLSIKTFLETFFPSIDVEEPTQPNIFENMDAPTCEKQMYENLPRILNEAGITANFTFVATPYQSDQTDPSKQSVDCGMYPNEHTPVPENGAVYARVDWSGLDLSIECKCHSTDQDPLDDGKDNGEPTADKRQEALGQILSYAELIFRYQHRMFHFMILFLGTEARIVRFDRSGIFATHKFSLKEEGHLLVEFLCAYTALSAVERGYDPTVTRVLPHSAAGKAMRRKANAVNDSDSHDYVRELFKKSLDEEWPWWLIEVQPVPSGTGKRPLKRRYLVGKPHFQAPGVAGRGTRGYVALPATAKGQPLKNAKFVYLKDAWRVDYPDIDQEGNTLQFLNYNQVPYVPTLVVHGDVPNQVTQSQDLWPQFNPSVKACPLKRHTHYRLVVAEVGKPLDAFGDNSWELITALMCCGIQAHESAYKAGIIHRDISSGNLLLYQRDDGFWYGLLNDWELSKKMEPGSVRGRQPDRTGTWQFMSAHALNSPFRKIVIQDELESFFHVLIYHAIRFLPHNLKTDDVGKFLHDYFDAAGTNSSGYYCCGKTKKTVMRQGAIDISEYNGDHDAENTTLRFLWPSQKPVAPSPQEEPDLPSERSSSPPPASPSYVAIFDPHLTPLPSECTPPPEDDCEIDDDPEPPHEEPEKEHPMNHIVDELLSWFKAYYSLDVAPRRRAISGNVIPTDGMVPRRTMAVQVINRPKSDQAIGDRAHAPSGAPLSGAALEREAEKLKRSKLERDAQLAKNKELSAKLEDHAAILALLDEALDKVWPVKDKQVDKKPPKGYVRPKRHLPQGSTTSRTASKRRAGDELAGEASEHKPSKRSRP</sequence>
<feature type="compositionally biased region" description="Basic and acidic residues" evidence="1">
    <location>
        <begin position="684"/>
        <end position="696"/>
    </location>
</feature>
<feature type="region of interest" description="Disordered" evidence="1">
    <location>
        <begin position="625"/>
        <end position="696"/>
    </location>
</feature>
<dbReference type="SUPFAM" id="SSF56112">
    <property type="entry name" value="Protein kinase-like (PK-like)"/>
    <property type="match status" value="1"/>
</dbReference>
<dbReference type="InterPro" id="IPR011009">
    <property type="entry name" value="Kinase-like_dom_sf"/>
</dbReference>
<gene>
    <name evidence="3" type="primary">I1RI73</name>
</gene>
<evidence type="ECO:0000256" key="1">
    <source>
        <dbReference type="SAM" id="MobiDB-lite"/>
    </source>
</evidence>
<dbReference type="Gene3D" id="1.10.510.10">
    <property type="entry name" value="Transferase(Phosphotransferase) domain 1"/>
    <property type="match status" value="1"/>
</dbReference>
<proteinExistence type="predicted"/>
<feature type="domain" description="Fungal-type protein kinase" evidence="2">
    <location>
        <begin position="179"/>
        <end position="554"/>
    </location>
</feature>
<feature type="region of interest" description="Disordered" evidence="1">
    <location>
        <begin position="1"/>
        <end position="34"/>
    </location>
</feature>
<feature type="compositionally biased region" description="Basic and acidic residues" evidence="1">
    <location>
        <begin position="817"/>
        <end position="826"/>
    </location>
</feature>
<reference evidence="3" key="1">
    <citation type="submission" date="2019-10" db="EMBL/GenBank/DDBJ databases">
        <authorList>
            <person name="Nor Muhammad N."/>
        </authorList>
    </citation>
    <scope>NUCLEOTIDE SEQUENCE</scope>
</reference>
<dbReference type="Pfam" id="PF17667">
    <property type="entry name" value="Pkinase_fungal"/>
    <property type="match status" value="1"/>
</dbReference>
<evidence type="ECO:0000259" key="2">
    <source>
        <dbReference type="Pfam" id="PF17667"/>
    </source>
</evidence>
<dbReference type="PROSITE" id="PS00109">
    <property type="entry name" value="PROTEIN_KINASE_TYR"/>
    <property type="match status" value="1"/>
</dbReference>
<dbReference type="EMBL" id="LR726219">
    <property type="protein sequence ID" value="VWO97253.1"/>
    <property type="molecule type" value="Genomic_DNA"/>
</dbReference>
<evidence type="ECO:0000313" key="3">
    <source>
        <dbReference type="EMBL" id="VWO97253.1"/>
    </source>
</evidence>